<proteinExistence type="predicted"/>
<dbReference type="AlphaFoldDB" id="A0A8H7LGK7"/>
<gene>
    <name evidence="1" type="ORF">RHS04_08384</name>
</gene>
<protein>
    <submittedName>
        <fullName evidence="1">Uncharacterized protein</fullName>
    </submittedName>
</protein>
<evidence type="ECO:0000313" key="2">
    <source>
        <dbReference type="Proteomes" id="UP000650582"/>
    </source>
</evidence>
<organism evidence="1 2">
    <name type="scientific">Rhizoctonia solani</name>
    <dbReference type="NCBI Taxonomy" id="456999"/>
    <lineage>
        <taxon>Eukaryota</taxon>
        <taxon>Fungi</taxon>
        <taxon>Dikarya</taxon>
        <taxon>Basidiomycota</taxon>
        <taxon>Agaricomycotina</taxon>
        <taxon>Agaricomycetes</taxon>
        <taxon>Cantharellales</taxon>
        <taxon>Ceratobasidiaceae</taxon>
        <taxon>Rhizoctonia</taxon>
    </lineage>
</organism>
<name>A0A8H7LGK7_9AGAM</name>
<dbReference type="Proteomes" id="UP000650582">
    <property type="component" value="Unassembled WGS sequence"/>
</dbReference>
<reference evidence="1" key="1">
    <citation type="submission" date="2020-09" db="EMBL/GenBank/DDBJ databases">
        <title>Comparative genome analyses of four rice-infecting Rhizoctonia solani isolates reveal extensive enrichment of homogalacturonan modification genes.</title>
        <authorList>
            <person name="Lee D.-Y."/>
            <person name="Jeon J."/>
            <person name="Kim K.-T."/>
            <person name="Cheong K."/>
            <person name="Song H."/>
            <person name="Choi G."/>
            <person name="Ko J."/>
            <person name="Opiyo S.O."/>
            <person name="Zuo S."/>
            <person name="Madhav S."/>
            <person name="Lee Y.-H."/>
            <person name="Wang G.-L."/>
        </authorList>
    </citation>
    <scope>NUCLEOTIDE SEQUENCE</scope>
    <source>
        <strain evidence="1">AG1-IA YN-7</strain>
    </source>
</reference>
<comment type="caution">
    <text evidence="1">The sequence shown here is derived from an EMBL/GenBank/DDBJ whole genome shotgun (WGS) entry which is preliminary data.</text>
</comment>
<accession>A0A8H7LGK7</accession>
<sequence>MAMLSEHDQTMFFCQLISTIVHGLPFDRIGLRQGPPVDPVWGSHLVKEQTKSLLQQVLDLDLCEDNVIEGAGPVPECILLHGDFYEVQDLAPSKVDEILGGLEEEIEEAPHNAQDIRRVHASIGDWDERTCYLQAIDRIQYWAETPTEFSESTGSATAL</sequence>
<dbReference type="EMBL" id="JACYCC010000219">
    <property type="protein sequence ID" value="KAF8671213.1"/>
    <property type="molecule type" value="Genomic_DNA"/>
</dbReference>
<evidence type="ECO:0000313" key="1">
    <source>
        <dbReference type="EMBL" id="KAF8671213.1"/>
    </source>
</evidence>